<protein>
    <submittedName>
        <fullName evidence="1">Uncharacterized protein</fullName>
    </submittedName>
</protein>
<sequence>MSSAPVPKSLLGRHRLLAPLASVRVSPISLGGMSLGTAWTGLLGECTKEMAFELLDTYYDLGGNFIDTANIYQNGQSEQWIGEWLQAKSGRRSEMVISTKYGVNTMGKQPIQQSNFGGTGTKSMHEAMQASLRNLQTNYVDIYYVHAWDCATQIPELMQSLNTLVQQGKVLYLGVSNTPAWVVAKANAYARQHGLRPFSIYQGCYSAMRRDLERDIIPMCRDEGMAIHAYGVLGHGQFKTTEAKEANEGARASSPLTHTGREEQVSKVLETVAKRYGVPLTSVSLAYAMQKAVNVEALSVQLTAEDVAEIERSYEFDFGYPHSFINMSHNMTNGPEDITHLKSMGYFDYVAAQRAIHPHIGALDQAWQA</sequence>
<dbReference type="EMBL" id="JANJQO010000072">
    <property type="protein sequence ID" value="KAJ2982513.1"/>
    <property type="molecule type" value="Genomic_DNA"/>
</dbReference>
<name>A0ACC1NTQ8_9HYPO</name>
<evidence type="ECO:0000313" key="1">
    <source>
        <dbReference type="EMBL" id="KAJ2982513.1"/>
    </source>
</evidence>
<dbReference type="Proteomes" id="UP001143910">
    <property type="component" value="Unassembled WGS sequence"/>
</dbReference>
<organism evidence="1 2">
    <name type="scientific">Zarea fungicola</name>
    <dbReference type="NCBI Taxonomy" id="93591"/>
    <lineage>
        <taxon>Eukaryota</taxon>
        <taxon>Fungi</taxon>
        <taxon>Dikarya</taxon>
        <taxon>Ascomycota</taxon>
        <taxon>Pezizomycotina</taxon>
        <taxon>Sordariomycetes</taxon>
        <taxon>Hypocreomycetidae</taxon>
        <taxon>Hypocreales</taxon>
        <taxon>Cordycipitaceae</taxon>
        <taxon>Zarea</taxon>
    </lineage>
</organism>
<keyword evidence="2" id="KW-1185">Reference proteome</keyword>
<reference evidence="1" key="1">
    <citation type="submission" date="2022-08" db="EMBL/GenBank/DDBJ databases">
        <title>Genome Sequence of Lecanicillium fungicola.</title>
        <authorList>
            <person name="Buettner E."/>
        </authorList>
    </citation>
    <scope>NUCLEOTIDE SEQUENCE</scope>
    <source>
        <strain evidence="1">Babe33</strain>
    </source>
</reference>
<proteinExistence type="predicted"/>
<evidence type="ECO:0000313" key="2">
    <source>
        <dbReference type="Proteomes" id="UP001143910"/>
    </source>
</evidence>
<gene>
    <name evidence="1" type="ORF">NQ176_g1341</name>
</gene>
<comment type="caution">
    <text evidence="1">The sequence shown here is derived from an EMBL/GenBank/DDBJ whole genome shotgun (WGS) entry which is preliminary data.</text>
</comment>
<accession>A0ACC1NTQ8</accession>